<feature type="region of interest" description="Disordered" evidence="1">
    <location>
        <begin position="451"/>
        <end position="472"/>
    </location>
</feature>
<reference evidence="2 3" key="1">
    <citation type="submission" date="2023-02" db="EMBL/GenBank/DDBJ databases">
        <title>LHISI_Scaffold_Assembly.</title>
        <authorList>
            <person name="Stuart O.P."/>
            <person name="Cleave R."/>
            <person name="Magrath M.J.L."/>
            <person name="Mikheyev A.S."/>
        </authorList>
    </citation>
    <scope>NUCLEOTIDE SEQUENCE [LARGE SCALE GENOMIC DNA]</scope>
    <source>
        <strain evidence="2">Daus_M_001</strain>
        <tissue evidence="2">Leg muscle</tissue>
    </source>
</reference>
<accession>A0ABQ9H9Q9</accession>
<sequence>MHMTKFSIPGAAELFASRTRVSCRSASFSRLRSEPPGNKCNDTKVFRCVRGCDMMRSCAGRHAAAQEANVRLARMKRTILLIGTRYSTASSSPTAEQSDKSRTRGTLTYHLSSIASLPPHQFNHSHKRARDIEEQERDSFQPTLLAVPGNKVPASGFLEDERDKTTARFNVQRDGLAGNPTRMCCHCATYFVSRLEAVVYLELLSHLSSEMGRDKGYNDTRVIAATFMALNWRAVMFSCCVILWNLQSATLEVTDTGDIARLLGQGADIAPGFVLRALRRGRIHQVRKVATSFPTPYTAVLTPGDHAKVGLRNTAKSNHTRPQHGATDKQHAETLLANQRLVTCSPADMKYSVACSSQPDSRPQPAMSCNQSTNISHFIVNSLYLVTVRQWRREEAILHPVHRGHRRTACTNSATGIYVAGRGYALRCASASAAGAAWRLYATVTSSAVNAEAPPHGRRRLPVPSHRPHRRERRKIRVYANSVATLLASIIPQYAVDSQITDVVFVKWAVAMTFKPGRAKILQMRVGEKLVDNVRKGCNPKLKKLDEHRTPTRSGEGREVFGPLSKAAGGLCAKEHVRGCSGNSAGFAFHSRLSWRTGAGPIRSHNATRRGNRRFLAKLAAAWSSAGMKEQGKREIPEKIRRSAASSSTLPTCKNPGVTRPEIEPAWLGRRVADKYHPLLRDNRVPLVPGWLERWICHIFGNAGNKLKRRMEPNDGYSARQTFTAWSQHTASRHDFGRLLSASSNMTKGDYAPPVLHSSEVGLIYDDGIVPYLINRLEEFSAPGSAWSLPVILTYIDVHVSQYRPFTVGAAHTKLPKFISDRLARVAVD</sequence>
<evidence type="ECO:0000313" key="3">
    <source>
        <dbReference type="Proteomes" id="UP001159363"/>
    </source>
</evidence>
<keyword evidence="3" id="KW-1185">Reference proteome</keyword>
<dbReference type="EMBL" id="JARBHB010000006">
    <property type="protein sequence ID" value="KAJ8881015.1"/>
    <property type="molecule type" value="Genomic_DNA"/>
</dbReference>
<comment type="caution">
    <text evidence="2">The sequence shown here is derived from an EMBL/GenBank/DDBJ whole genome shotgun (WGS) entry which is preliminary data.</text>
</comment>
<organism evidence="2 3">
    <name type="scientific">Dryococelus australis</name>
    <dbReference type="NCBI Taxonomy" id="614101"/>
    <lineage>
        <taxon>Eukaryota</taxon>
        <taxon>Metazoa</taxon>
        <taxon>Ecdysozoa</taxon>
        <taxon>Arthropoda</taxon>
        <taxon>Hexapoda</taxon>
        <taxon>Insecta</taxon>
        <taxon>Pterygota</taxon>
        <taxon>Neoptera</taxon>
        <taxon>Polyneoptera</taxon>
        <taxon>Phasmatodea</taxon>
        <taxon>Verophasmatodea</taxon>
        <taxon>Anareolatae</taxon>
        <taxon>Phasmatidae</taxon>
        <taxon>Eurycanthinae</taxon>
        <taxon>Dryococelus</taxon>
    </lineage>
</organism>
<evidence type="ECO:0000313" key="2">
    <source>
        <dbReference type="EMBL" id="KAJ8881015.1"/>
    </source>
</evidence>
<dbReference type="Proteomes" id="UP001159363">
    <property type="component" value="Chromosome 5"/>
</dbReference>
<feature type="compositionally biased region" description="Basic and acidic residues" evidence="1">
    <location>
        <begin position="630"/>
        <end position="641"/>
    </location>
</feature>
<protein>
    <submittedName>
        <fullName evidence="2">Uncharacterized protein</fullName>
    </submittedName>
</protein>
<feature type="compositionally biased region" description="Basic residues" evidence="1">
    <location>
        <begin position="456"/>
        <end position="472"/>
    </location>
</feature>
<name>A0ABQ9H9Q9_9NEOP</name>
<evidence type="ECO:0000256" key="1">
    <source>
        <dbReference type="SAM" id="MobiDB-lite"/>
    </source>
</evidence>
<gene>
    <name evidence="2" type="ORF">PR048_017488</name>
</gene>
<feature type="region of interest" description="Disordered" evidence="1">
    <location>
        <begin position="628"/>
        <end position="656"/>
    </location>
</feature>
<proteinExistence type="predicted"/>